<dbReference type="InterPro" id="IPR011990">
    <property type="entry name" value="TPR-like_helical_dom_sf"/>
</dbReference>
<dbReference type="GO" id="GO:0030515">
    <property type="term" value="F:snoRNA binding"/>
    <property type="evidence" value="ECO:0007669"/>
    <property type="project" value="InterPro"/>
</dbReference>
<dbReference type="Gene3D" id="1.25.40.10">
    <property type="entry name" value="Tetratricopeptide repeat domain"/>
    <property type="match status" value="2"/>
</dbReference>
<dbReference type="GO" id="GO:0032040">
    <property type="term" value="C:small-subunit processome"/>
    <property type="evidence" value="ECO:0007669"/>
    <property type="project" value="TreeGrafter"/>
</dbReference>
<keyword evidence="10" id="KW-1185">Reference proteome</keyword>
<dbReference type="Proteomes" id="UP001054857">
    <property type="component" value="Unassembled WGS sequence"/>
</dbReference>
<dbReference type="InterPro" id="IPR013949">
    <property type="entry name" value="Utp6"/>
</dbReference>
<name>A0AAD3DG51_9CHLO</name>
<gene>
    <name evidence="9" type="ORF">Agub_g616</name>
</gene>
<evidence type="ECO:0000256" key="3">
    <source>
        <dbReference type="ARBA" id="ARBA00022552"/>
    </source>
</evidence>
<organism evidence="9 10">
    <name type="scientific">Astrephomene gubernaculifera</name>
    <dbReference type="NCBI Taxonomy" id="47775"/>
    <lineage>
        <taxon>Eukaryota</taxon>
        <taxon>Viridiplantae</taxon>
        <taxon>Chlorophyta</taxon>
        <taxon>core chlorophytes</taxon>
        <taxon>Chlorophyceae</taxon>
        <taxon>CS clade</taxon>
        <taxon>Chlamydomonadales</taxon>
        <taxon>Astrephomenaceae</taxon>
        <taxon>Astrephomene</taxon>
    </lineage>
</organism>
<evidence type="ECO:0000256" key="5">
    <source>
        <dbReference type="ARBA" id="ARBA00023242"/>
    </source>
</evidence>
<comment type="subcellular location">
    <subcellularLocation>
        <location evidence="1">Nucleus</location>
        <location evidence="1">Nucleolus</location>
    </subcellularLocation>
</comment>
<keyword evidence="4" id="KW-0677">Repeat</keyword>
<proteinExistence type="inferred from homology"/>
<accession>A0AAD3DG51</accession>
<dbReference type="InterPro" id="IPR056907">
    <property type="entry name" value="UTP6_C"/>
</dbReference>
<dbReference type="EMBL" id="BMAR01000001">
    <property type="protein sequence ID" value="GFR40073.1"/>
    <property type="molecule type" value="Genomic_DNA"/>
</dbReference>
<reference evidence="9 10" key="1">
    <citation type="journal article" date="2021" name="Sci. Rep.">
        <title>Genome sequencing of the multicellular alga Astrephomene provides insights into convergent evolution of germ-soma differentiation.</title>
        <authorList>
            <person name="Yamashita S."/>
            <person name="Yamamoto K."/>
            <person name="Matsuzaki R."/>
            <person name="Suzuki S."/>
            <person name="Yamaguchi H."/>
            <person name="Hirooka S."/>
            <person name="Minakuchi Y."/>
            <person name="Miyagishima S."/>
            <person name="Kawachi M."/>
            <person name="Toyoda A."/>
            <person name="Nozaki H."/>
        </authorList>
    </citation>
    <scope>NUCLEOTIDE SEQUENCE [LARGE SCALE GENOMIC DNA]</scope>
    <source>
        <strain evidence="9 10">NIES-4017</strain>
    </source>
</reference>
<comment type="caution">
    <text evidence="9">The sequence shown here is derived from an EMBL/GenBank/DDBJ whole genome shotgun (WGS) entry which is preliminary data.</text>
</comment>
<evidence type="ECO:0000259" key="8">
    <source>
        <dbReference type="Pfam" id="PF24892"/>
    </source>
</evidence>
<evidence type="ECO:0000256" key="2">
    <source>
        <dbReference type="ARBA" id="ARBA00010734"/>
    </source>
</evidence>
<evidence type="ECO:0000313" key="9">
    <source>
        <dbReference type="EMBL" id="GFR40073.1"/>
    </source>
</evidence>
<dbReference type="Pfam" id="PF08640">
    <property type="entry name" value="U3_assoc_6"/>
    <property type="match status" value="1"/>
</dbReference>
<dbReference type="Pfam" id="PF24892">
    <property type="entry name" value="UTP6_C"/>
    <property type="match status" value="1"/>
</dbReference>
<dbReference type="InterPro" id="IPR055347">
    <property type="entry name" value="UTP6_N"/>
</dbReference>
<feature type="domain" description="U3 small nucleolar RNA-associated protein 6 homolog C-terminal" evidence="8">
    <location>
        <begin position="358"/>
        <end position="668"/>
    </location>
</feature>
<evidence type="ECO:0000259" key="7">
    <source>
        <dbReference type="Pfam" id="PF08640"/>
    </source>
</evidence>
<dbReference type="GO" id="GO:0000462">
    <property type="term" value="P:maturation of SSU-rRNA from tricistronic rRNA transcript (SSU-rRNA, 5.8S rRNA, LSU-rRNA)"/>
    <property type="evidence" value="ECO:0007669"/>
    <property type="project" value="InterPro"/>
</dbReference>
<feature type="compositionally biased region" description="Basic and acidic residues" evidence="6">
    <location>
        <begin position="330"/>
        <end position="339"/>
    </location>
</feature>
<feature type="domain" description="U3 small nucleolar RNA-associated protein 6 N-terminal" evidence="7">
    <location>
        <begin position="9"/>
        <end position="91"/>
    </location>
</feature>
<evidence type="ECO:0000256" key="1">
    <source>
        <dbReference type="ARBA" id="ARBA00004604"/>
    </source>
</evidence>
<keyword evidence="5" id="KW-0539">Nucleus</keyword>
<protein>
    <recommendedName>
        <fullName evidence="11">U3 small nucleolar RNA-associated protein 6</fullName>
    </recommendedName>
</protein>
<keyword evidence="3" id="KW-0698">rRNA processing</keyword>
<sequence>MADTVQYLMEQMIPELEDLEQKGYFSRAEIKKIVQKRQNFEYLLKRRAALKEDFYRYIEFEAKLEELRQIRKQKLGIKGKKSLAEVAIVRRIHFIFERAGRKFRSDLGLWMRWIEVCKQYKSTKQLSKVITKALQRHSTVSELWIEAARWEFDQNNDISAARTLMQQGIRMCKQDEAIWVAYYRLELLYALKLRVRRKVLGLDDPAASGGAEGEGDASAAAVREVMRGGVARIVFKNAVATLPGRLAFRARFLGVLRGFEMGFVEGLVEQVYDSIRQDFSQVPEAWDLLARRHIDFPTLRKEASSQQPQQQQPPEPQPLTEEEEVAAAERQLERQERADATGPAQQDPAGPWDADAHQRVCALFEEGLAAVPGARMYQLFAGYLSGALEGLLAGGAGEAALAAGVEVAAQLFGVLQRAHSGGCSTAETYLTWVDWAEKVQQHKMALKAARKGCERFPSDVAMWRRRLQLESALATASSSSSQHPHPDQQQQAGGLLATFTAALQATQPEQAVEVWQMAVEAVPAAGGPAWGRLADMLAAACAKVAKRNPSGGLGSVAAAMVEKARLSLGADAARQLYGKLLAVPGAGGDLYRCAIRLEREELQQQQQPEAAAPAPPPKQALKRITDLYEAAVAAHGKTETDLWIDYAQWLVRCGKGAGQVYWRATKELEDPDAFIAQYRQALQQ</sequence>
<dbReference type="PANTHER" id="PTHR23271">
    <property type="entry name" value="HEPATOCELLULAR CARCINOMA-ASSOCIATED ANTIGEN 66"/>
    <property type="match status" value="1"/>
</dbReference>
<comment type="similarity">
    <text evidence="2">Belongs to the UTP6 family.</text>
</comment>
<feature type="region of interest" description="Disordered" evidence="6">
    <location>
        <begin position="300"/>
        <end position="353"/>
    </location>
</feature>
<evidence type="ECO:0000256" key="4">
    <source>
        <dbReference type="ARBA" id="ARBA00022737"/>
    </source>
</evidence>
<evidence type="ECO:0000313" key="10">
    <source>
        <dbReference type="Proteomes" id="UP001054857"/>
    </source>
</evidence>
<dbReference type="InterPro" id="IPR003107">
    <property type="entry name" value="HAT"/>
</dbReference>
<dbReference type="SUPFAM" id="SSF48452">
    <property type="entry name" value="TPR-like"/>
    <property type="match status" value="1"/>
</dbReference>
<dbReference type="SMART" id="SM00386">
    <property type="entry name" value="HAT"/>
    <property type="match status" value="8"/>
</dbReference>
<evidence type="ECO:0000256" key="6">
    <source>
        <dbReference type="SAM" id="MobiDB-lite"/>
    </source>
</evidence>
<evidence type="ECO:0008006" key="11">
    <source>
        <dbReference type="Google" id="ProtNLM"/>
    </source>
</evidence>
<dbReference type="PANTHER" id="PTHR23271:SF1">
    <property type="entry name" value="U3 SMALL NUCLEOLAR RNA-ASSOCIATED PROTEIN 6 HOMOLOG"/>
    <property type="match status" value="1"/>
</dbReference>
<dbReference type="GO" id="GO:0034388">
    <property type="term" value="C:Pwp2p-containing subcomplex of 90S preribosome"/>
    <property type="evidence" value="ECO:0007669"/>
    <property type="project" value="TreeGrafter"/>
</dbReference>
<dbReference type="AlphaFoldDB" id="A0AAD3DG51"/>